<organism evidence="1">
    <name type="scientific">Arundo donax</name>
    <name type="common">Giant reed</name>
    <name type="synonym">Donax arundinaceus</name>
    <dbReference type="NCBI Taxonomy" id="35708"/>
    <lineage>
        <taxon>Eukaryota</taxon>
        <taxon>Viridiplantae</taxon>
        <taxon>Streptophyta</taxon>
        <taxon>Embryophyta</taxon>
        <taxon>Tracheophyta</taxon>
        <taxon>Spermatophyta</taxon>
        <taxon>Magnoliopsida</taxon>
        <taxon>Liliopsida</taxon>
        <taxon>Poales</taxon>
        <taxon>Poaceae</taxon>
        <taxon>PACMAD clade</taxon>
        <taxon>Arundinoideae</taxon>
        <taxon>Arundineae</taxon>
        <taxon>Arundo</taxon>
    </lineage>
</organism>
<proteinExistence type="predicted"/>
<dbReference type="AlphaFoldDB" id="A0A0A9G1L0"/>
<sequence>MTTKTQRQIGFVTSKVRWFRNMPSN</sequence>
<name>A0A0A9G1L0_ARUDO</name>
<reference evidence="1" key="2">
    <citation type="journal article" date="2015" name="Data Brief">
        <title>Shoot transcriptome of the giant reed, Arundo donax.</title>
        <authorList>
            <person name="Barrero R.A."/>
            <person name="Guerrero F.D."/>
            <person name="Moolhuijzen P."/>
            <person name="Goolsby J.A."/>
            <person name="Tidwell J."/>
            <person name="Bellgard S.E."/>
            <person name="Bellgard M.I."/>
        </authorList>
    </citation>
    <scope>NUCLEOTIDE SEQUENCE</scope>
    <source>
        <tissue evidence="1">Shoot tissue taken approximately 20 cm above the soil surface</tissue>
    </source>
</reference>
<evidence type="ECO:0000313" key="1">
    <source>
        <dbReference type="EMBL" id="JAE17364.1"/>
    </source>
</evidence>
<dbReference type="EMBL" id="GBRH01180532">
    <property type="protein sequence ID" value="JAE17364.1"/>
    <property type="molecule type" value="Transcribed_RNA"/>
</dbReference>
<accession>A0A0A9G1L0</accession>
<reference evidence="1" key="1">
    <citation type="submission" date="2014-09" db="EMBL/GenBank/DDBJ databases">
        <authorList>
            <person name="Magalhaes I.L.F."/>
            <person name="Oliveira U."/>
            <person name="Santos F.R."/>
            <person name="Vidigal T.H.D.A."/>
            <person name="Brescovit A.D."/>
            <person name="Santos A.J."/>
        </authorList>
    </citation>
    <scope>NUCLEOTIDE SEQUENCE</scope>
    <source>
        <tissue evidence="1">Shoot tissue taken approximately 20 cm above the soil surface</tissue>
    </source>
</reference>
<protein>
    <submittedName>
        <fullName evidence="1">Uncharacterized protein</fullName>
    </submittedName>
</protein>